<comment type="caution">
    <text evidence="2">The sequence shown here is derived from an EMBL/GenBank/DDBJ whole genome shotgun (WGS) entry which is preliminary data.</text>
</comment>
<organism evidence="2 3">
    <name type="scientific">Mucuna pruriens</name>
    <name type="common">Velvet bean</name>
    <name type="synonym">Dolichos pruriens</name>
    <dbReference type="NCBI Taxonomy" id="157652"/>
    <lineage>
        <taxon>Eukaryota</taxon>
        <taxon>Viridiplantae</taxon>
        <taxon>Streptophyta</taxon>
        <taxon>Embryophyta</taxon>
        <taxon>Tracheophyta</taxon>
        <taxon>Spermatophyta</taxon>
        <taxon>Magnoliopsida</taxon>
        <taxon>eudicotyledons</taxon>
        <taxon>Gunneridae</taxon>
        <taxon>Pentapetalae</taxon>
        <taxon>rosids</taxon>
        <taxon>fabids</taxon>
        <taxon>Fabales</taxon>
        <taxon>Fabaceae</taxon>
        <taxon>Papilionoideae</taxon>
        <taxon>50 kb inversion clade</taxon>
        <taxon>NPAAA clade</taxon>
        <taxon>indigoferoid/millettioid clade</taxon>
        <taxon>Phaseoleae</taxon>
        <taxon>Mucuna</taxon>
    </lineage>
</organism>
<keyword evidence="3" id="KW-1185">Reference proteome</keyword>
<dbReference type="PANTHER" id="PTHR11439">
    <property type="entry name" value="GAG-POL-RELATED RETROTRANSPOSON"/>
    <property type="match status" value="1"/>
</dbReference>
<evidence type="ECO:0000256" key="1">
    <source>
        <dbReference type="SAM" id="Phobius"/>
    </source>
</evidence>
<feature type="non-terminal residue" evidence="2">
    <location>
        <position position="1"/>
    </location>
</feature>
<sequence length="142" mass="16588">MDVKTTFLNGGLEEEVYMKQPKGFKVCTRLDITFVVGILGRYWSNPSINHWRVAKKVIKYLQGTKDFAIEENLDVIDYLDFDFVNYVDSRKSTLWYIFMMTLIATFVMEAKFVSCFKTISHVDMPPLRFKDSVDKMRLGSTL</sequence>
<dbReference type="Proteomes" id="UP000257109">
    <property type="component" value="Unassembled WGS sequence"/>
</dbReference>
<name>A0A371G094_MUCPR</name>
<protein>
    <recommendedName>
        <fullName evidence="4">Reverse transcriptase Ty1/copia-type domain-containing protein</fullName>
    </recommendedName>
</protein>
<keyword evidence="1" id="KW-0812">Transmembrane</keyword>
<evidence type="ECO:0000313" key="2">
    <source>
        <dbReference type="EMBL" id="RDX83958.1"/>
    </source>
</evidence>
<gene>
    <name evidence="2" type="ORF">CR513_35060</name>
</gene>
<evidence type="ECO:0000313" key="3">
    <source>
        <dbReference type="Proteomes" id="UP000257109"/>
    </source>
</evidence>
<evidence type="ECO:0008006" key="4">
    <source>
        <dbReference type="Google" id="ProtNLM"/>
    </source>
</evidence>
<dbReference type="AlphaFoldDB" id="A0A371G094"/>
<dbReference type="OrthoDB" id="997963at2759"/>
<keyword evidence="1" id="KW-1133">Transmembrane helix</keyword>
<reference evidence="2" key="1">
    <citation type="submission" date="2018-05" db="EMBL/GenBank/DDBJ databases">
        <title>Draft genome of Mucuna pruriens seed.</title>
        <authorList>
            <person name="Nnadi N.E."/>
            <person name="Vos R."/>
            <person name="Hasami M.H."/>
            <person name="Devisetty U.K."/>
            <person name="Aguiy J.C."/>
        </authorList>
    </citation>
    <scope>NUCLEOTIDE SEQUENCE [LARGE SCALE GENOMIC DNA]</scope>
    <source>
        <strain evidence="2">JCA_2017</strain>
    </source>
</reference>
<feature type="transmembrane region" description="Helical" evidence="1">
    <location>
        <begin position="94"/>
        <end position="114"/>
    </location>
</feature>
<keyword evidence="1" id="KW-0472">Membrane</keyword>
<dbReference type="EMBL" id="QJKJ01007193">
    <property type="protein sequence ID" value="RDX83958.1"/>
    <property type="molecule type" value="Genomic_DNA"/>
</dbReference>
<accession>A0A371G094</accession>
<proteinExistence type="predicted"/>
<dbReference type="PANTHER" id="PTHR11439:SF467">
    <property type="entry name" value="INTEGRASE CATALYTIC DOMAIN-CONTAINING PROTEIN"/>
    <property type="match status" value="1"/>
</dbReference>